<protein>
    <submittedName>
        <fullName evidence="2">Uncharacterized protein</fullName>
    </submittedName>
</protein>
<evidence type="ECO:0000256" key="1">
    <source>
        <dbReference type="SAM" id="Phobius"/>
    </source>
</evidence>
<feature type="transmembrane region" description="Helical" evidence="1">
    <location>
        <begin position="57"/>
        <end position="78"/>
    </location>
</feature>
<name>A0A4P8PKK7_9VIRU</name>
<feature type="transmembrane region" description="Helical" evidence="1">
    <location>
        <begin position="90"/>
        <end position="111"/>
    </location>
</feature>
<keyword evidence="1" id="KW-0472">Membrane</keyword>
<reference evidence="2" key="1">
    <citation type="submission" date="2018-12" db="EMBL/GenBank/DDBJ databases">
        <title>Singled stranded DNA viruses identified in blackflies (Austrosimulium ungulatum) sampled in New Zealand.</title>
        <authorList>
            <person name="Kraberger S."/>
            <person name="Fontenele R.S."/>
            <person name="Schmidlin K."/>
            <person name="Walters M."/>
            <person name="Varsani A."/>
        </authorList>
    </citation>
    <scope>NUCLEOTIDE SEQUENCE [LARGE SCALE GENOMIC DNA]</scope>
    <source>
        <strain evidence="2">126</strain>
    </source>
</reference>
<evidence type="ECO:0000313" key="2">
    <source>
        <dbReference type="EMBL" id="QCQ84929.1"/>
    </source>
</evidence>
<keyword evidence="1" id="KW-0812">Transmembrane</keyword>
<dbReference type="EMBL" id="MK249192">
    <property type="protein sequence ID" value="QCQ84929.1"/>
    <property type="molecule type" value="Genomic_DNA"/>
</dbReference>
<keyword evidence="1" id="KW-1133">Transmembrane helix</keyword>
<sequence>MMALCNAVSSSVSACLISALVAALMFLVRSCFAWSSATLTRSFGSSTLVAMLAPFFWRIRLCVVACSMLLVKCLLSVFRGRLLTVRTIIRPLLIVVGLCLFFLMRLCRVILSISI</sequence>
<dbReference type="Proteomes" id="UP000324370">
    <property type="component" value="Segment"/>
</dbReference>
<organism evidence="2">
    <name type="scientific">Blackfly microvirus SF02</name>
    <dbReference type="NCBI Taxonomy" id="2576452"/>
    <lineage>
        <taxon>Viruses</taxon>
        <taxon>Monodnaviria</taxon>
        <taxon>Sangervirae</taxon>
        <taxon>Phixviricota</taxon>
        <taxon>Malgrandaviricetes</taxon>
        <taxon>Petitvirales</taxon>
        <taxon>Microviridae</taxon>
        <taxon>Microvirus</taxon>
    </lineage>
</organism>
<proteinExistence type="predicted"/>
<accession>A0A4P8PKK7</accession>